<accession>A0ABT4CAP2</accession>
<reference evidence="4" key="1">
    <citation type="submission" date="2022-08" db="EMBL/GenBank/DDBJ databases">
        <title>Genome sequencing of Nocardioides sp. STR2.</title>
        <authorList>
            <person name="So Y."/>
        </authorList>
    </citation>
    <scope>NUCLEOTIDE SEQUENCE</scope>
    <source>
        <strain evidence="4">STR2</strain>
    </source>
</reference>
<dbReference type="PANTHER" id="PTHR30055:SF226">
    <property type="entry name" value="HTH-TYPE TRANSCRIPTIONAL REGULATOR PKSA"/>
    <property type="match status" value="1"/>
</dbReference>
<evidence type="ECO:0000259" key="3">
    <source>
        <dbReference type="PROSITE" id="PS50977"/>
    </source>
</evidence>
<protein>
    <submittedName>
        <fullName evidence="4">TetR family transcriptional regulator</fullName>
    </submittedName>
</protein>
<keyword evidence="5" id="KW-1185">Reference proteome</keyword>
<evidence type="ECO:0000313" key="5">
    <source>
        <dbReference type="Proteomes" id="UP001074726"/>
    </source>
</evidence>
<comment type="caution">
    <text evidence="4">The sequence shown here is derived from an EMBL/GenBank/DDBJ whole genome shotgun (WGS) entry which is preliminary data.</text>
</comment>
<sequence length="189" mass="20410">MNDRRTLLLDAALELVGTQGMRGLTHRAVDAAAGLPPGSTSNHFRTREALLLGIVERFIVRERAMATGPRDEVDPTPEGVAAALGRFVDRALGPDRMVTLARYAILVETAQHPELREGMAAGADRVDTWTLDLITRAGSRSPDRDLGLLANYVTGLVLHELALPSPDLDAAARIRRVIDTLGWTGRATS</sequence>
<dbReference type="SUPFAM" id="SSF46689">
    <property type="entry name" value="Homeodomain-like"/>
    <property type="match status" value="1"/>
</dbReference>
<keyword evidence="1 2" id="KW-0238">DNA-binding</keyword>
<dbReference type="InterPro" id="IPR041583">
    <property type="entry name" value="TetR_C_31"/>
</dbReference>
<dbReference type="InterPro" id="IPR009057">
    <property type="entry name" value="Homeodomain-like_sf"/>
</dbReference>
<feature type="domain" description="HTH tetR-type" evidence="3">
    <location>
        <begin position="2"/>
        <end position="62"/>
    </location>
</feature>
<proteinExistence type="predicted"/>
<dbReference type="InterPro" id="IPR001647">
    <property type="entry name" value="HTH_TetR"/>
</dbReference>
<organism evidence="4 5">
    <name type="scientific">Nocardioides pini</name>
    <dbReference type="NCBI Taxonomy" id="2975053"/>
    <lineage>
        <taxon>Bacteria</taxon>
        <taxon>Bacillati</taxon>
        <taxon>Actinomycetota</taxon>
        <taxon>Actinomycetes</taxon>
        <taxon>Propionibacteriales</taxon>
        <taxon>Nocardioidaceae</taxon>
        <taxon>Nocardioides</taxon>
    </lineage>
</organism>
<dbReference type="PANTHER" id="PTHR30055">
    <property type="entry name" value="HTH-TYPE TRANSCRIPTIONAL REGULATOR RUTR"/>
    <property type="match status" value="1"/>
</dbReference>
<dbReference type="Proteomes" id="UP001074726">
    <property type="component" value="Unassembled WGS sequence"/>
</dbReference>
<dbReference type="Pfam" id="PF00440">
    <property type="entry name" value="TetR_N"/>
    <property type="match status" value="1"/>
</dbReference>
<dbReference type="PROSITE" id="PS50977">
    <property type="entry name" value="HTH_TETR_2"/>
    <property type="match status" value="1"/>
</dbReference>
<evidence type="ECO:0000256" key="2">
    <source>
        <dbReference type="PROSITE-ProRule" id="PRU00335"/>
    </source>
</evidence>
<evidence type="ECO:0000313" key="4">
    <source>
        <dbReference type="EMBL" id="MCY4726034.1"/>
    </source>
</evidence>
<dbReference type="Pfam" id="PF17940">
    <property type="entry name" value="TetR_C_31"/>
    <property type="match status" value="1"/>
</dbReference>
<name>A0ABT4CAP2_9ACTN</name>
<dbReference type="PRINTS" id="PR00455">
    <property type="entry name" value="HTHTETR"/>
</dbReference>
<dbReference type="Gene3D" id="1.10.357.10">
    <property type="entry name" value="Tetracycline Repressor, domain 2"/>
    <property type="match status" value="1"/>
</dbReference>
<evidence type="ECO:0000256" key="1">
    <source>
        <dbReference type="ARBA" id="ARBA00023125"/>
    </source>
</evidence>
<dbReference type="RefSeq" id="WP_268110854.1">
    <property type="nucleotide sequence ID" value="NZ_JAPPUX010000002.1"/>
</dbReference>
<dbReference type="EMBL" id="JAPPUX010000002">
    <property type="protein sequence ID" value="MCY4726034.1"/>
    <property type="molecule type" value="Genomic_DNA"/>
</dbReference>
<feature type="DNA-binding region" description="H-T-H motif" evidence="2">
    <location>
        <begin position="25"/>
        <end position="44"/>
    </location>
</feature>
<dbReference type="InterPro" id="IPR050109">
    <property type="entry name" value="HTH-type_TetR-like_transc_reg"/>
</dbReference>
<gene>
    <name evidence="4" type="ORF">NYO98_07065</name>
</gene>